<protein>
    <submittedName>
        <fullName evidence="1">Uncharacterized protein</fullName>
    </submittedName>
</protein>
<reference evidence="2" key="1">
    <citation type="submission" date="2018-12" db="EMBL/GenBank/DDBJ databases">
        <title>Tengunoibacter tsumagoiensis gen. nov., sp. nov., Dictyobacter kobayashii sp. nov., D. alpinus sp. nov., and D. joshuensis sp. nov. and description of Dictyobacteraceae fam. nov. within the order Ktedonobacterales isolated from Tengu-no-mugimeshi.</title>
        <authorList>
            <person name="Wang C.M."/>
            <person name="Zheng Y."/>
            <person name="Sakai Y."/>
            <person name="Toyoda A."/>
            <person name="Minakuchi Y."/>
            <person name="Abe K."/>
            <person name="Yokota A."/>
            <person name="Yabe S."/>
        </authorList>
    </citation>
    <scope>NUCLEOTIDE SEQUENCE [LARGE SCALE GENOMIC DNA]</scope>
    <source>
        <strain evidence="2">Uno16</strain>
    </source>
</reference>
<organism evidence="1 2">
    <name type="scientific">Dictyobacter alpinus</name>
    <dbReference type="NCBI Taxonomy" id="2014873"/>
    <lineage>
        <taxon>Bacteria</taxon>
        <taxon>Bacillati</taxon>
        <taxon>Chloroflexota</taxon>
        <taxon>Ktedonobacteria</taxon>
        <taxon>Ktedonobacterales</taxon>
        <taxon>Dictyobacteraceae</taxon>
        <taxon>Dictyobacter</taxon>
    </lineage>
</organism>
<evidence type="ECO:0000313" key="2">
    <source>
        <dbReference type="Proteomes" id="UP000287171"/>
    </source>
</evidence>
<accession>A0A402BH83</accession>
<keyword evidence="2" id="KW-1185">Reference proteome</keyword>
<evidence type="ECO:0000313" key="1">
    <source>
        <dbReference type="EMBL" id="GCE30735.1"/>
    </source>
</evidence>
<name>A0A402BH83_9CHLR</name>
<proteinExistence type="predicted"/>
<sequence>MDSVEFLDYIESYIEASVDYIVQDMQLCGLYNGNRHDTFWNMLFEEIGHFLVRTYDAYEVEELAESDGTMCWAFGYDEEVAGWTWIRGEETHMRLEEGPIISALRNTHMDIVAFYERYPQKHWIEIWYGPGTIKLLRHRNEQVLLTLPAFLEARLELLQHRLNQYYTKDHQNERELEAENAAGMVVKIRQKQLSQEGHAENTFQYTCQIEQPRGLIQFSSEKFPSNSLDELILMLCYDFIDFEYFFTRNRFEEVIGPIRTRNAVLAWNTVSQAQEVARARKVIKEDEQNA</sequence>
<dbReference type="RefSeq" id="WP_126630784.1">
    <property type="nucleotide sequence ID" value="NZ_BIFT01000002.1"/>
</dbReference>
<dbReference type="AlphaFoldDB" id="A0A402BH83"/>
<comment type="caution">
    <text evidence="1">The sequence shown here is derived from an EMBL/GenBank/DDBJ whole genome shotgun (WGS) entry which is preliminary data.</text>
</comment>
<dbReference type="OrthoDB" id="154017at2"/>
<dbReference type="EMBL" id="BIFT01000002">
    <property type="protein sequence ID" value="GCE30735.1"/>
    <property type="molecule type" value="Genomic_DNA"/>
</dbReference>
<dbReference type="Proteomes" id="UP000287171">
    <property type="component" value="Unassembled WGS sequence"/>
</dbReference>
<gene>
    <name evidence="1" type="ORF">KDA_62190</name>
</gene>